<dbReference type="Gene3D" id="3.40.630.10">
    <property type="entry name" value="Zn peptidases"/>
    <property type="match status" value="1"/>
</dbReference>
<comment type="similarity">
    <text evidence="1">Belongs to the peptidase M28 family. M28B subfamily.</text>
</comment>
<dbReference type="SUPFAM" id="SSF47672">
    <property type="entry name" value="Transferrin receptor-like dimerisation domain"/>
    <property type="match status" value="2"/>
</dbReference>
<proteinExistence type="inferred from homology"/>
<dbReference type="InterPro" id="IPR046450">
    <property type="entry name" value="PA_dom_sf"/>
</dbReference>
<dbReference type="AlphaFoldDB" id="S8DVZ8"/>
<dbReference type="InterPro" id="IPR036757">
    <property type="entry name" value="TFR-like_dimer_dom_sf"/>
</dbReference>
<evidence type="ECO:0000256" key="2">
    <source>
        <dbReference type="SAM" id="Coils"/>
    </source>
</evidence>
<dbReference type="InterPro" id="IPR007484">
    <property type="entry name" value="Peptidase_M28"/>
</dbReference>
<dbReference type="Proteomes" id="UP000015241">
    <property type="component" value="Unassembled WGS sequence"/>
</dbReference>
<evidence type="ECO:0000313" key="7">
    <source>
        <dbReference type="Proteomes" id="UP000015241"/>
    </source>
</evidence>
<dbReference type="eggNOG" id="KOG2195">
    <property type="taxonomic scope" value="Eukaryota"/>
</dbReference>
<dbReference type="OrthoDB" id="5841748at2759"/>
<dbReference type="Pfam" id="PF04253">
    <property type="entry name" value="TFR_dimer"/>
    <property type="match status" value="1"/>
</dbReference>
<feature type="domain" description="Peptidase M28" evidence="5">
    <location>
        <begin position="408"/>
        <end position="536"/>
    </location>
</feature>
<dbReference type="Gene3D" id="3.50.30.30">
    <property type="match status" value="1"/>
</dbReference>
<dbReference type="Pfam" id="PF04389">
    <property type="entry name" value="Peptidase_M28"/>
    <property type="match status" value="1"/>
</dbReference>
<dbReference type="Gene3D" id="1.20.930.40">
    <property type="entry name" value="Transferrin receptor-like, dimerisation domain"/>
    <property type="match status" value="1"/>
</dbReference>
<accession>S8DVZ8</accession>
<dbReference type="InterPro" id="IPR003137">
    <property type="entry name" value="PA_domain"/>
</dbReference>
<dbReference type="InterPro" id="IPR007365">
    <property type="entry name" value="TFR-like_dimer_dom"/>
</dbReference>
<dbReference type="InParanoid" id="S8DVZ8"/>
<dbReference type="SUPFAM" id="SSF53187">
    <property type="entry name" value="Zn-dependent exopeptidases"/>
    <property type="match status" value="1"/>
</dbReference>
<evidence type="ECO:0000256" key="1">
    <source>
        <dbReference type="ARBA" id="ARBA00005634"/>
    </source>
</evidence>
<feature type="domain" description="Transferrin receptor-like dimerisation" evidence="4">
    <location>
        <begin position="831"/>
        <end position="916"/>
    </location>
</feature>
<dbReference type="GO" id="GO:0004180">
    <property type="term" value="F:carboxypeptidase activity"/>
    <property type="evidence" value="ECO:0007669"/>
    <property type="project" value="TreeGrafter"/>
</dbReference>
<protein>
    <recommendedName>
        <fullName evidence="8">Zn-dependent exopeptidase</fullName>
    </recommendedName>
</protein>
<dbReference type="STRING" id="743788.S8DVZ8"/>
<dbReference type="CDD" id="cd08022">
    <property type="entry name" value="M28_PSMA_like"/>
    <property type="match status" value="1"/>
</dbReference>
<keyword evidence="2" id="KW-0175">Coiled coil</keyword>
<dbReference type="PANTHER" id="PTHR10404">
    <property type="entry name" value="N-ACETYLATED-ALPHA-LINKED ACIDIC DIPEPTIDASE"/>
    <property type="match status" value="1"/>
</dbReference>
<name>S8DVZ8_FOMSC</name>
<evidence type="ECO:0000259" key="3">
    <source>
        <dbReference type="Pfam" id="PF02225"/>
    </source>
</evidence>
<dbReference type="Pfam" id="PF02225">
    <property type="entry name" value="PA"/>
    <property type="match status" value="1"/>
</dbReference>
<sequence>MLAEKPSELHVIEEQHSTDRIPPPAVAAAGPTCSRRARALRQTLLITTFVFWTVFFYICRSARGITRELDIHQDYWVSLAFNAERPDYKFVGDHRVPFGKLAEDEFLAIPNPASALAASRQYATKPHLAGSEGDYKTATDFLALLQRELGVPVPSAEPVFSAGSADSRNATLSITSLNAPTAWIDVYYPVMNTPLDRSLQILTDSGVTVVEAELEEVADETDPEAHQYADAVPTFHGLSRGGEAEGKLVYAHYGRKQDYDELEAKGVDLSGKIVITRYGGIFRGLKVKGAQERGAVACLIYSDPRDDGTVTVENGYDAYPYGPARNPTSVQRGSTQFLSIYPGDPTTPGYPAYENATRTEGTNIPDIPSLPISWANAQVLLEEIEEGGQNRTIKLVNHVDDRIIPIWNTLGVIPGHIKDEVIVLGNHRDGEPSCVMGATDPSSGTASAHEVIRGLGALLRLGWKPLRTIVIASWDAEEYGLIGSTEWGEDFADWIDEHVVAYLNLDSSVSGSRFSASGSPSLAYFLRDAAESIAHPTKPGLTLWDARNDQGPLFGKTGEHFDAEAQAVYEDELAQMATDDIGVGVLGSGSDYTVFLQRIGVASTNNGFSSTRSDPVYHYHSVFDSERWQELYADPGFLRHIAVAKFLGVQTLRLADAIVLPINTTNYAVQLGKYLDGVERLAERSSLDVDFSPLRASIDALHESSAALDQEKDEAERALVRLARRIALRRAIKRRLREGWCKLRKVFHKPCQEDRHEDLVHYREYRYIPSFTRPEMHKREDGVTKTKPRLGLAPARMREERERKRRELEPTAHYGCHARKARDEVDKRLDQKFLRAAERVRKVNKKLAGFERGFIHPDGIKDREWYRHLGVAPGKWLGYGATTLPALTEAITFENNATLAKYEADRLKVLIDQLSAEIRP</sequence>
<evidence type="ECO:0008006" key="8">
    <source>
        <dbReference type="Google" id="ProtNLM"/>
    </source>
</evidence>
<evidence type="ECO:0000259" key="5">
    <source>
        <dbReference type="Pfam" id="PF04389"/>
    </source>
</evidence>
<dbReference type="PANTHER" id="PTHR10404:SF46">
    <property type="entry name" value="VACUOLAR PROTEIN SORTING-ASSOCIATED PROTEIN 70"/>
    <property type="match status" value="1"/>
</dbReference>
<dbReference type="EMBL" id="KE504209">
    <property type="protein sequence ID" value="EPS95363.1"/>
    <property type="molecule type" value="Genomic_DNA"/>
</dbReference>
<gene>
    <name evidence="6" type="ORF">FOMPIDRAFT_1132669</name>
</gene>
<reference evidence="6 7" key="1">
    <citation type="journal article" date="2012" name="Science">
        <title>The Paleozoic origin of enzymatic lignin decomposition reconstructed from 31 fungal genomes.</title>
        <authorList>
            <person name="Floudas D."/>
            <person name="Binder M."/>
            <person name="Riley R."/>
            <person name="Barry K."/>
            <person name="Blanchette R.A."/>
            <person name="Henrissat B."/>
            <person name="Martinez A.T."/>
            <person name="Otillar R."/>
            <person name="Spatafora J.W."/>
            <person name="Yadav J.S."/>
            <person name="Aerts A."/>
            <person name="Benoit I."/>
            <person name="Boyd A."/>
            <person name="Carlson A."/>
            <person name="Copeland A."/>
            <person name="Coutinho P.M."/>
            <person name="de Vries R.P."/>
            <person name="Ferreira P."/>
            <person name="Findley K."/>
            <person name="Foster B."/>
            <person name="Gaskell J."/>
            <person name="Glotzer D."/>
            <person name="Gorecki P."/>
            <person name="Heitman J."/>
            <person name="Hesse C."/>
            <person name="Hori C."/>
            <person name="Igarashi K."/>
            <person name="Jurgens J.A."/>
            <person name="Kallen N."/>
            <person name="Kersten P."/>
            <person name="Kohler A."/>
            <person name="Kuees U."/>
            <person name="Kumar T.K.A."/>
            <person name="Kuo A."/>
            <person name="LaButti K."/>
            <person name="Larrondo L.F."/>
            <person name="Lindquist E."/>
            <person name="Ling A."/>
            <person name="Lombard V."/>
            <person name="Lucas S."/>
            <person name="Lundell T."/>
            <person name="Martin R."/>
            <person name="McLaughlin D.J."/>
            <person name="Morgenstern I."/>
            <person name="Morin E."/>
            <person name="Murat C."/>
            <person name="Nagy L.G."/>
            <person name="Nolan M."/>
            <person name="Ohm R.A."/>
            <person name="Patyshakuliyeva A."/>
            <person name="Rokas A."/>
            <person name="Ruiz-Duenas F.J."/>
            <person name="Sabat G."/>
            <person name="Salamov A."/>
            <person name="Samejima M."/>
            <person name="Schmutz J."/>
            <person name="Slot J.C."/>
            <person name="St John F."/>
            <person name="Stenlid J."/>
            <person name="Sun H."/>
            <person name="Sun S."/>
            <person name="Syed K."/>
            <person name="Tsang A."/>
            <person name="Wiebenga A."/>
            <person name="Young D."/>
            <person name="Pisabarro A."/>
            <person name="Eastwood D.C."/>
            <person name="Martin F."/>
            <person name="Cullen D."/>
            <person name="Grigoriev I.V."/>
            <person name="Hibbett D.S."/>
        </authorList>
    </citation>
    <scope>NUCLEOTIDE SEQUENCE</scope>
    <source>
        <strain evidence="7">FP-58527</strain>
    </source>
</reference>
<dbReference type="SUPFAM" id="SSF52025">
    <property type="entry name" value="PA domain"/>
    <property type="match status" value="1"/>
</dbReference>
<dbReference type="FunFam" id="3.40.630.10:FF:000101">
    <property type="entry name" value="N-acetylated alpha-linked acidic dipeptidase like 1"/>
    <property type="match status" value="1"/>
</dbReference>
<evidence type="ECO:0000259" key="4">
    <source>
        <dbReference type="Pfam" id="PF04253"/>
    </source>
</evidence>
<keyword evidence="7" id="KW-1185">Reference proteome</keyword>
<dbReference type="InterPro" id="IPR039373">
    <property type="entry name" value="Peptidase_M28B"/>
</dbReference>
<dbReference type="CDD" id="cd02121">
    <property type="entry name" value="PA_GCPII_like"/>
    <property type="match status" value="1"/>
</dbReference>
<dbReference type="FunCoup" id="S8DVZ8">
    <property type="interactions" value="50"/>
</dbReference>
<organism evidence="6 7">
    <name type="scientific">Fomitopsis schrenkii</name>
    <name type="common">Brown rot fungus</name>
    <dbReference type="NCBI Taxonomy" id="2126942"/>
    <lineage>
        <taxon>Eukaryota</taxon>
        <taxon>Fungi</taxon>
        <taxon>Dikarya</taxon>
        <taxon>Basidiomycota</taxon>
        <taxon>Agaricomycotina</taxon>
        <taxon>Agaricomycetes</taxon>
        <taxon>Polyporales</taxon>
        <taxon>Fomitopsis</taxon>
    </lineage>
</organism>
<feature type="coiled-coil region" evidence="2">
    <location>
        <begin position="698"/>
        <end position="725"/>
    </location>
</feature>
<dbReference type="HOGENOM" id="CLU_005688_2_2_1"/>
<evidence type="ECO:0000313" key="6">
    <source>
        <dbReference type="EMBL" id="EPS95363.1"/>
    </source>
</evidence>
<feature type="domain" description="PA" evidence="3">
    <location>
        <begin position="245"/>
        <end position="318"/>
    </location>
</feature>